<dbReference type="InterPro" id="IPR000719">
    <property type="entry name" value="Prot_kinase_dom"/>
</dbReference>
<keyword evidence="6 7" id="KW-0067">ATP-binding</keyword>
<evidence type="ECO:0000256" key="4">
    <source>
        <dbReference type="ARBA" id="ARBA00022741"/>
    </source>
</evidence>
<dbReference type="PROSITE" id="PS00107">
    <property type="entry name" value="PROTEIN_KINASE_ATP"/>
    <property type="match status" value="1"/>
</dbReference>
<sequence length="374" mass="41612">MWTVADLQKDKSDKNPIRHRKIGPYRVLGELGRGGMAQVYRGLHETIQREAAIKELLPEGQRDKESLSRFHREALALAAFRHQNIVTLYDMVEKNDSLFMVLEFVDGPTLQELIKEGPLPADVAAVICARIASALDHAHFRHIIHRDLKPANVMLTKAGEVKLMDFGIAKDVDLVALTQQGVAVGTPAYMSPEQVTGAKLDPRTDIFSLGVLLYETLTGTRPFQGRTAGEVFAKIRDGLYKPLHKVAPEVPKPLVNIVRRALEVKPENRYPDAAAMRRELDLFLAREIEVSHPALLVAFLRHREKLTESEALAHLTQAELGVLDSYAAGRRKRPAGGKLKWVVAALLALATATGTGIYLTQDQWAPPVEKKMKR</sequence>
<keyword evidence="2 10" id="KW-0723">Serine/threonine-protein kinase</keyword>
<dbReference type="InterPro" id="IPR011009">
    <property type="entry name" value="Kinase-like_dom_sf"/>
</dbReference>
<gene>
    <name evidence="10" type="ORF">STIAU_8294</name>
</gene>
<dbReference type="Gene3D" id="1.10.510.10">
    <property type="entry name" value="Transferase(Phosphotransferase) domain 1"/>
    <property type="match status" value="1"/>
</dbReference>
<accession>Q090N6</accession>
<feature type="transmembrane region" description="Helical" evidence="8">
    <location>
        <begin position="339"/>
        <end position="359"/>
    </location>
</feature>
<feature type="domain" description="Protein kinase" evidence="9">
    <location>
        <begin position="25"/>
        <end position="284"/>
    </location>
</feature>
<dbReference type="CDD" id="cd14014">
    <property type="entry name" value="STKc_PknB_like"/>
    <property type="match status" value="1"/>
</dbReference>
<evidence type="ECO:0000256" key="1">
    <source>
        <dbReference type="ARBA" id="ARBA00012513"/>
    </source>
</evidence>
<keyword evidence="4 7" id="KW-0547">Nucleotide-binding</keyword>
<name>Q090N6_STIAD</name>
<keyword evidence="8" id="KW-0812">Transmembrane</keyword>
<evidence type="ECO:0000313" key="11">
    <source>
        <dbReference type="Proteomes" id="UP000032702"/>
    </source>
</evidence>
<evidence type="ECO:0000256" key="7">
    <source>
        <dbReference type="PROSITE-ProRule" id="PRU10141"/>
    </source>
</evidence>
<dbReference type="PROSITE" id="PS50011">
    <property type="entry name" value="PROTEIN_KINASE_DOM"/>
    <property type="match status" value="1"/>
</dbReference>
<keyword evidence="8" id="KW-1133">Transmembrane helix</keyword>
<dbReference type="Proteomes" id="UP000032702">
    <property type="component" value="Unassembled WGS sequence"/>
</dbReference>
<keyword evidence="5 10" id="KW-0418">Kinase</keyword>
<dbReference type="EC" id="2.7.11.1" evidence="1"/>
<evidence type="ECO:0000313" key="10">
    <source>
        <dbReference type="EMBL" id="EAU66233.1"/>
    </source>
</evidence>
<evidence type="ECO:0000259" key="9">
    <source>
        <dbReference type="PROSITE" id="PS50011"/>
    </source>
</evidence>
<dbReference type="InterPro" id="IPR008271">
    <property type="entry name" value="Ser/Thr_kinase_AS"/>
</dbReference>
<dbReference type="Gene3D" id="3.30.200.20">
    <property type="entry name" value="Phosphorylase Kinase, domain 1"/>
    <property type="match status" value="1"/>
</dbReference>
<protein>
    <recommendedName>
        <fullName evidence="1">non-specific serine/threonine protein kinase</fullName>
        <ecNumber evidence="1">2.7.11.1</ecNumber>
    </recommendedName>
</protein>
<dbReference type="FunFam" id="1.10.510.10:FF:000021">
    <property type="entry name" value="Serine/threonine protein kinase"/>
    <property type="match status" value="1"/>
</dbReference>
<dbReference type="SMART" id="SM00220">
    <property type="entry name" value="S_TKc"/>
    <property type="match status" value="1"/>
</dbReference>
<evidence type="ECO:0000256" key="3">
    <source>
        <dbReference type="ARBA" id="ARBA00022679"/>
    </source>
</evidence>
<keyword evidence="8" id="KW-0472">Membrane</keyword>
<dbReference type="EMBL" id="AAMD01000061">
    <property type="protein sequence ID" value="EAU66233.1"/>
    <property type="molecule type" value="Genomic_DNA"/>
</dbReference>
<dbReference type="GO" id="GO:0004674">
    <property type="term" value="F:protein serine/threonine kinase activity"/>
    <property type="evidence" value="ECO:0007669"/>
    <property type="project" value="UniProtKB-KW"/>
</dbReference>
<organism evidence="10 11">
    <name type="scientific">Stigmatella aurantiaca (strain DW4/3-1)</name>
    <dbReference type="NCBI Taxonomy" id="378806"/>
    <lineage>
        <taxon>Bacteria</taxon>
        <taxon>Pseudomonadati</taxon>
        <taxon>Myxococcota</taxon>
        <taxon>Myxococcia</taxon>
        <taxon>Myxococcales</taxon>
        <taxon>Cystobacterineae</taxon>
        <taxon>Archangiaceae</taxon>
        <taxon>Stigmatella</taxon>
    </lineage>
</organism>
<dbReference type="PANTHER" id="PTHR43289:SF6">
    <property type="entry name" value="SERINE_THREONINE-PROTEIN KINASE NEKL-3"/>
    <property type="match status" value="1"/>
</dbReference>
<evidence type="ECO:0000256" key="6">
    <source>
        <dbReference type="ARBA" id="ARBA00022840"/>
    </source>
</evidence>
<dbReference type="InterPro" id="IPR017441">
    <property type="entry name" value="Protein_kinase_ATP_BS"/>
</dbReference>
<dbReference type="PANTHER" id="PTHR43289">
    <property type="entry name" value="MITOGEN-ACTIVATED PROTEIN KINASE KINASE KINASE 20-RELATED"/>
    <property type="match status" value="1"/>
</dbReference>
<keyword evidence="3 10" id="KW-0808">Transferase</keyword>
<comment type="caution">
    <text evidence="10">The sequence shown here is derived from an EMBL/GenBank/DDBJ whole genome shotgun (WGS) entry which is preliminary data.</text>
</comment>
<reference evidence="10 11" key="1">
    <citation type="submission" date="2006-04" db="EMBL/GenBank/DDBJ databases">
        <authorList>
            <person name="Nierman W.C."/>
        </authorList>
    </citation>
    <scope>NUCLEOTIDE SEQUENCE [LARGE SCALE GENOMIC DNA]</scope>
    <source>
        <strain evidence="10 11">DW4/3-1</strain>
    </source>
</reference>
<evidence type="ECO:0000256" key="5">
    <source>
        <dbReference type="ARBA" id="ARBA00022777"/>
    </source>
</evidence>
<evidence type="ECO:0000256" key="8">
    <source>
        <dbReference type="SAM" id="Phobius"/>
    </source>
</evidence>
<dbReference type="PROSITE" id="PS00108">
    <property type="entry name" value="PROTEIN_KINASE_ST"/>
    <property type="match status" value="1"/>
</dbReference>
<dbReference type="SUPFAM" id="SSF56112">
    <property type="entry name" value="Protein kinase-like (PK-like)"/>
    <property type="match status" value="1"/>
</dbReference>
<dbReference type="AlphaFoldDB" id="Q090N6"/>
<dbReference type="GO" id="GO:0005524">
    <property type="term" value="F:ATP binding"/>
    <property type="evidence" value="ECO:0007669"/>
    <property type="project" value="UniProtKB-UniRule"/>
</dbReference>
<feature type="binding site" evidence="7">
    <location>
        <position position="54"/>
    </location>
    <ligand>
        <name>ATP</name>
        <dbReference type="ChEBI" id="CHEBI:30616"/>
    </ligand>
</feature>
<proteinExistence type="predicted"/>
<evidence type="ECO:0000256" key="2">
    <source>
        <dbReference type="ARBA" id="ARBA00022527"/>
    </source>
</evidence>
<dbReference type="Pfam" id="PF00069">
    <property type="entry name" value="Pkinase"/>
    <property type="match status" value="1"/>
</dbReference>